<reference evidence="14" key="1">
    <citation type="submission" date="2020-11" db="EMBL/GenBank/DDBJ databases">
        <authorList>
            <person name="Tran Van P."/>
        </authorList>
    </citation>
    <scope>NUCLEOTIDE SEQUENCE</scope>
</reference>
<evidence type="ECO:0000256" key="13">
    <source>
        <dbReference type="RuleBase" id="RU363127"/>
    </source>
</evidence>
<evidence type="ECO:0000256" key="6">
    <source>
        <dbReference type="ARBA" id="ARBA00022968"/>
    </source>
</evidence>
<evidence type="ECO:0000256" key="11">
    <source>
        <dbReference type="PIRSR" id="PIRSR605027-3"/>
    </source>
</evidence>
<keyword evidence="6 13" id="KW-0735">Signal-anchor</keyword>
<evidence type="ECO:0000313" key="14">
    <source>
        <dbReference type="EMBL" id="CAD7279090.1"/>
    </source>
</evidence>
<dbReference type="InterPro" id="IPR005027">
    <property type="entry name" value="Glyco_trans_43"/>
</dbReference>
<keyword evidence="11 13" id="KW-0479">Metal-binding</keyword>
<dbReference type="AlphaFoldDB" id="A0A7R9BPG3"/>
<dbReference type="PANTHER" id="PTHR10896:SF65">
    <property type="entry name" value="GALACTOSYLGALACTOSYLXYLOSYLPROTEIN 3-BETA-GLUCURONOSYLTRANSFERASE 3"/>
    <property type="match status" value="1"/>
</dbReference>
<keyword evidence="7 13" id="KW-1133">Transmembrane helix</keyword>
<evidence type="ECO:0000256" key="4">
    <source>
        <dbReference type="ARBA" id="ARBA00022679"/>
    </source>
</evidence>
<evidence type="ECO:0000256" key="2">
    <source>
        <dbReference type="ARBA" id="ARBA00007706"/>
    </source>
</evidence>
<dbReference type="GO" id="GO:0005975">
    <property type="term" value="P:carbohydrate metabolic process"/>
    <property type="evidence" value="ECO:0007669"/>
    <property type="project" value="TreeGrafter"/>
</dbReference>
<sequence length="240" mass="27744">MFLRARFVTRVSLPLFSLVIGAFLGSHFNFERTYSRQEALTTTIPGHAYHTLSKEDEGRTLHADLPIIFAITPTYTRHVQKAELTRICHTFMHVPRLHWIVVEDAKNKTQLVAKHLSRCGVPYTHLNAFTIKPKPRKDSKNRTIILWGKGVLQRNTGLKWLRDQADGANGTRRGVVYFADDDNVYDLELFERMRHVKKASAWAVAFVGGLLVERPIFDEETKLVVGWNSLYQRWRRYPVG</sequence>
<evidence type="ECO:0000313" key="15">
    <source>
        <dbReference type="Proteomes" id="UP000678499"/>
    </source>
</evidence>
<evidence type="ECO:0000256" key="9">
    <source>
        <dbReference type="ARBA" id="ARBA00023180"/>
    </source>
</evidence>
<keyword evidence="11 13" id="KW-0464">Manganese</keyword>
<dbReference type="GO" id="GO:0046872">
    <property type="term" value="F:metal ion binding"/>
    <property type="evidence" value="ECO:0007669"/>
    <property type="project" value="UniProtKB-KW"/>
</dbReference>
<dbReference type="Gene3D" id="3.90.550.10">
    <property type="entry name" value="Spore Coat Polysaccharide Biosynthesis Protein SpsA, Chain A"/>
    <property type="match status" value="1"/>
</dbReference>
<feature type="binding site" evidence="11">
    <location>
        <position position="182"/>
    </location>
    <ligand>
        <name>Mn(2+)</name>
        <dbReference type="ChEBI" id="CHEBI:29035"/>
    </ligand>
</feature>
<dbReference type="Pfam" id="PF03360">
    <property type="entry name" value="Glyco_transf_43"/>
    <property type="match status" value="1"/>
</dbReference>
<feature type="transmembrane region" description="Helical" evidence="13">
    <location>
        <begin position="7"/>
        <end position="28"/>
    </location>
</feature>
<dbReference type="OrthoDB" id="675023at2759"/>
<evidence type="ECO:0000256" key="12">
    <source>
        <dbReference type="PIRSR" id="PIRSR605027-4"/>
    </source>
</evidence>
<keyword evidence="8 13" id="KW-0472">Membrane</keyword>
<keyword evidence="5 13" id="KW-0812">Transmembrane</keyword>
<protein>
    <recommendedName>
        <fullName evidence="3 13">Galactosylgalactosylxylosylprotein 3-beta-glucuronosyltransferase</fullName>
        <ecNumber evidence="3 13">2.4.1.135</ecNumber>
    </recommendedName>
</protein>
<keyword evidence="15" id="KW-1185">Reference proteome</keyword>
<keyword evidence="13" id="KW-0333">Golgi apparatus</keyword>
<dbReference type="UniPathway" id="UPA00378"/>
<evidence type="ECO:0000256" key="8">
    <source>
        <dbReference type="ARBA" id="ARBA00023136"/>
    </source>
</evidence>
<evidence type="ECO:0000256" key="3">
    <source>
        <dbReference type="ARBA" id="ARBA00012641"/>
    </source>
</evidence>
<dbReference type="Proteomes" id="UP000678499">
    <property type="component" value="Unassembled WGS sequence"/>
</dbReference>
<keyword evidence="4 13" id="KW-0808">Transferase</keyword>
<comment type="similarity">
    <text evidence="2 13">Belongs to the glycosyltransferase 43 family.</text>
</comment>
<evidence type="ECO:0000256" key="7">
    <source>
        <dbReference type="ARBA" id="ARBA00022989"/>
    </source>
</evidence>
<evidence type="ECO:0000256" key="1">
    <source>
        <dbReference type="ARBA" id="ARBA00004606"/>
    </source>
</evidence>
<keyword evidence="9" id="KW-0325">Glycoprotein</keyword>
<evidence type="ECO:0000256" key="10">
    <source>
        <dbReference type="ARBA" id="ARBA00047979"/>
    </source>
</evidence>
<dbReference type="EC" id="2.4.1.135" evidence="3 13"/>
<organism evidence="14">
    <name type="scientific">Notodromas monacha</name>
    <dbReference type="NCBI Taxonomy" id="399045"/>
    <lineage>
        <taxon>Eukaryota</taxon>
        <taxon>Metazoa</taxon>
        <taxon>Ecdysozoa</taxon>
        <taxon>Arthropoda</taxon>
        <taxon>Crustacea</taxon>
        <taxon>Oligostraca</taxon>
        <taxon>Ostracoda</taxon>
        <taxon>Podocopa</taxon>
        <taxon>Podocopida</taxon>
        <taxon>Cypridocopina</taxon>
        <taxon>Cypridoidea</taxon>
        <taxon>Cyprididae</taxon>
        <taxon>Notodromas</taxon>
    </lineage>
</organism>
<gene>
    <name evidence="14" type="ORF">NMOB1V02_LOCUS6773</name>
</gene>
<dbReference type="GO" id="GO:0000139">
    <property type="term" value="C:Golgi membrane"/>
    <property type="evidence" value="ECO:0007669"/>
    <property type="project" value="UniProtKB-SubCell"/>
</dbReference>
<dbReference type="PANTHER" id="PTHR10896">
    <property type="entry name" value="GALACTOSYLGALACTOSYLXYLOSYLPROTEIN 3-BETA-GLUCURONOSYLTRANSFERASE BETA-1,3-GLUCURONYLTRANSFERASE"/>
    <property type="match status" value="1"/>
</dbReference>
<comment type="cofactor">
    <cofactor evidence="11 13">
        <name>Mn(2+)</name>
        <dbReference type="ChEBI" id="CHEBI:29035"/>
    </cofactor>
</comment>
<accession>A0A7R9BPG3</accession>
<proteinExistence type="inferred from homology"/>
<dbReference type="EMBL" id="OA883508">
    <property type="protein sequence ID" value="CAD7279090.1"/>
    <property type="molecule type" value="Genomic_DNA"/>
</dbReference>
<comment type="subcellular location">
    <subcellularLocation>
        <location evidence="13">Golgi apparatus membrane</location>
        <topology evidence="13">Single-pass type II membrane protein</topology>
    </subcellularLocation>
    <subcellularLocation>
        <location evidence="1">Membrane</location>
        <topology evidence="1">Single-pass type II membrane protein</topology>
    </subcellularLocation>
</comment>
<dbReference type="GO" id="GO:0050650">
    <property type="term" value="P:chondroitin sulfate proteoglycan biosynthetic process"/>
    <property type="evidence" value="ECO:0007669"/>
    <property type="project" value="TreeGrafter"/>
</dbReference>
<feature type="non-terminal residue" evidence="14">
    <location>
        <position position="240"/>
    </location>
</feature>
<evidence type="ECO:0000256" key="5">
    <source>
        <dbReference type="ARBA" id="ARBA00022692"/>
    </source>
</evidence>
<feature type="site" description="Interaction with galactose moiety of substrate glycoprotein" evidence="12">
    <location>
        <position position="213"/>
    </location>
</feature>
<dbReference type="GO" id="GO:0015018">
    <property type="term" value="F:galactosylgalactosylxylosylprotein 3-beta-glucuronosyltransferase activity"/>
    <property type="evidence" value="ECO:0007669"/>
    <property type="project" value="UniProtKB-UniRule"/>
</dbReference>
<comment type="catalytic activity">
    <reaction evidence="10 13">
        <text>3-O-(beta-D-galactosyl-(1-&gt;3)-beta-D-galactosyl-(1-&gt;4)-beta-D-xylosyl)-L-seryl-[protein] + UDP-alpha-D-glucuronate = 3-O-(beta-D-GlcA-(1-&gt;3)-beta-D-Gal-(1-&gt;3)-beta-D-Gal-(1-&gt;4)-beta-D-Xyl)-L-seryl-[protein] + UDP + H(+)</text>
        <dbReference type="Rhea" id="RHEA:24168"/>
        <dbReference type="Rhea" id="RHEA-COMP:12571"/>
        <dbReference type="Rhea" id="RHEA-COMP:12573"/>
        <dbReference type="ChEBI" id="CHEBI:15378"/>
        <dbReference type="ChEBI" id="CHEBI:58052"/>
        <dbReference type="ChEBI" id="CHEBI:58223"/>
        <dbReference type="ChEBI" id="CHEBI:132090"/>
        <dbReference type="ChEBI" id="CHEBI:132093"/>
        <dbReference type="EC" id="2.4.1.135"/>
    </reaction>
</comment>
<dbReference type="SUPFAM" id="SSF53448">
    <property type="entry name" value="Nucleotide-diphospho-sugar transferases"/>
    <property type="match status" value="1"/>
</dbReference>
<dbReference type="InterPro" id="IPR029044">
    <property type="entry name" value="Nucleotide-diphossugar_trans"/>
</dbReference>
<comment type="pathway">
    <text evidence="13">Protein modification; protein glycosylation.</text>
</comment>
<dbReference type="EMBL" id="CAJPEX010001471">
    <property type="protein sequence ID" value="CAG0919242.1"/>
    <property type="molecule type" value="Genomic_DNA"/>
</dbReference>
<name>A0A7R9BPG3_9CRUS</name>